<keyword evidence="5 6" id="KW-0472">Membrane</keyword>
<dbReference type="EMBL" id="SMKL01000025">
    <property type="protein sequence ID" value="TDC51111.1"/>
    <property type="molecule type" value="Genomic_DNA"/>
</dbReference>
<evidence type="ECO:0000256" key="5">
    <source>
        <dbReference type="ARBA" id="ARBA00023136"/>
    </source>
</evidence>
<dbReference type="OrthoDB" id="5024156at2"/>
<evidence type="ECO:0000256" key="1">
    <source>
        <dbReference type="ARBA" id="ARBA00004651"/>
    </source>
</evidence>
<dbReference type="Pfam" id="PF09678">
    <property type="entry name" value="Caa3_CtaG"/>
    <property type="match status" value="1"/>
</dbReference>
<feature type="transmembrane region" description="Helical" evidence="6">
    <location>
        <begin position="18"/>
        <end position="40"/>
    </location>
</feature>
<dbReference type="AlphaFoldDB" id="A0A4R4RMU8"/>
<organism evidence="7 8">
    <name type="scientific">Jiangella ureilytica</name>
    <dbReference type="NCBI Taxonomy" id="2530374"/>
    <lineage>
        <taxon>Bacteria</taxon>
        <taxon>Bacillati</taxon>
        <taxon>Actinomycetota</taxon>
        <taxon>Actinomycetes</taxon>
        <taxon>Jiangellales</taxon>
        <taxon>Jiangellaceae</taxon>
        <taxon>Jiangella</taxon>
    </lineage>
</organism>
<sequence>MGVLGHAQHEPDAALAGWLPAVLLVFVLVVSYLLAVGRFTRRTLRGWPRARTAAFAGGAVLIALGVSPPVHALAAGDLRGHVLQHLLLGMYAPVALVLAAPMTLVLAALPATAARTATSVLRLRPVRVLTHPVSAGLMTVAGMYALYFTPLYGLSARDAVLAHAVHIHVLITGSVFVWSIAGPGPAPARPRMRLRVAVLVGVAGAHAYLAKLLYARADTSPPGAGLDPDQVRQAAQLMYYGGDVAELVVAIALFAGAARLRVPAGNRTG</sequence>
<evidence type="ECO:0000256" key="6">
    <source>
        <dbReference type="SAM" id="Phobius"/>
    </source>
</evidence>
<dbReference type="InterPro" id="IPR019108">
    <property type="entry name" value="Caa3_assmbl_CtaG-rel"/>
</dbReference>
<comment type="caution">
    <text evidence="7">The sequence shown here is derived from an EMBL/GenBank/DDBJ whole genome shotgun (WGS) entry which is preliminary data.</text>
</comment>
<feature type="transmembrane region" description="Helical" evidence="6">
    <location>
        <begin position="52"/>
        <end position="70"/>
    </location>
</feature>
<reference evidence="7 8" key="1">
    <citation type="submission" date="2019-02" db="EMBL/GenBank/DDBJ databases">
        <title>Draft genome sequences of novel Actinobacteria.</title>
        <authorList>
            <person name="Sahin N."/>
            <person name="Ay H."/>
            <person name="Saygin H."/>
        </authorList>
    </citation>
    <scope>NUCLEOTIDE SEQUENCE [LARGE SCALE GENOMIC DNA]</scope>
    <source>
        <strain evidence="7 8">KC603</strain>
    </source>
</reference>
<gene>
    <name evidence="7" type="ORF">E1212_13010</name>
</gene>
<feature type="transmembrane region" description="Helical" evidence="6">
    <location>
        <begin position="160"/>
        <end position="182"/>
    </location>
</feature>
<protein>
    <submittedName>
        <fullName evidence="7">Cytochrome c oxidase assembly protein</fullName>
    </submittedName>
</protein>
<keyword evidence="8" id="KW-1185">Reference proteome</keyword>
<keyword evidence="2" id="KW-1003">Cell membrane</keyword>
<dbReference type="Proteomes" id="UP000295621">
    <property type="component" value="Unassembled WGS sequence"/>
</dbReference>
<accession>A0A4R4RMU8</accession>
<evidence type="ECO:0000313" key="8">
    <source>
        <dbReference type="Proteomes" id="UP000295621"/>
    </source>
</evidence>
<feature type="transmembrane region" description="Helical" evidence="6">
    <location>
        <begin position="237"/>
        <end position="258"/>
    </location>
</feature>
<evidence type="ECO:0000256" key="2">
    <source>
        <dbReference type="ARBA" id="ARBA00022475"/>
    </source>
</evidence>
<evidence type="ECO:0000256" key="3">
    <source>
        <dbReference type="ARBA" id="ARBA00022692"/>
    </source>
</evidence>
<evidence type="ECO:0000313" key="7">
    <source>
        <dbReference type="EMBL" id="TDC51111.1"/>
    </source>
</evidence>
<evidence type="ECO:0000256" key="4">
    <source>
        <dbReference type="ARBA" id="ARBA00022989"/>
    </source>
</evidence>
<comment type="subcellular location">
    <subcellularLocation>
        <location evidence="1">Cell membrane</location>
        <topology evidence="1">Multi-pass membrane protein</topology>
    </subcellularLocation>
</comment>
<dbReference type="GO" id="GO:0005886">
    <property type="term" value="C:plasma membrane"/>
    <property type="evidence" value="ECO:0007669"/>
    <property type="project" value="UniProtKB-SubCell"/>
</dbReference>
<proteinExistence type="predicted"/>
<name>A0A4R4RMU8_9ACTN</name>
<keyword evidence="3 6" id="KW-0812">Transmembrane</keyword>
<feature type="transmembrane region" description="Helical" evidence="6">
    <location>
        <begin position="126"/>
        <end position="148"/>
    </location>
</feature>
<feature type="transmembrane region" description="Helical" evidence="6">
    <location>
        <begin position="194"/>
        <end position="217"/>
    </location>
</feature>
<feature type="transmembrane region" description="Helical" evidence="6">
    <location>
        <begin position="90"/>
        <end position="114"/>
    </location>
</feature>
<keyword evidence="4 6" id="KW-1133">Transmembrane helix</keyword>